<feature type="binding site" evidence="7">
    <location>
        <position position="209"/>
    </location>
    <ligand>
        <name>substrate</name>
    </ligand>
</feature>
<evidence type="ECO:0000256" key="6">
    <source>
        <dbReference type="ARBA" id="ARBA00023244"/>
    </source>
</evidence>
<name>A0ABP9ZPH9_9GAMM</name>
<evidence type="ECO:0000256" key="1">
    <source>
        <dbReference type="ARBA" id="ARBA00004804"/>
    </source>
</evidence>
<dbReference type="SUPFAM" id="SSF51726">
    <property type="entry name" value="UROD/MetE-like"/>
    <property type="match status" value="1"/>
</dbReference>
<dbReference type="InterPro" id="IPR000257">
    <property type="entry name" value="Uroporphyrinogen_deCOase"/>
</dbReference>
<dbReference type="NCBIfam" id="TIGR01464">
    <property type="entry name" value="hemE"/>
    <property type="match status" value="1"/>
</dbReference>
<gene>
    <name evidence="7 12" type="primary">hemE</name>
    <name evidence="12" type="ORF">NBRC116187_17180</name>
</gene>
<sequence length="360" mass="39325">MTELKNDRFLRALQRQPVDVTPVWMMRQAGRYLPEYRASRARAGDFMGLCTNPEMACEVTLQPLERYPLDAAILFSDILTIPDAMGQGLYFETGEGPRFRKVINTAADIEALSVPDPEQDLGYVMGAVRTIRRELNGRVPLIGFSGSPWTLATYMVEGGSSKDFRKTKAMLYDQPEAMHLLLDKLADSVISYLNGQIMAGAQAVQIFDTWGGNLSADAYQKFSLAYMRKIVAGLIREHDGRKVPVILFTKNGGLWLESIAEAGADALGLDWTMDIGVARSRVGAKVALQGNMDPTVLYAKPAAIRAEVARILASYGKGSGHVFNLGHGITPEVDPAHAGAFIEAVHEMSAIYHDSTAIVG</sequence>
<dbReference type="EC" id="4.1.1.37" evidence="3 7"/>
<feature type="domain" description="Uroporphyrinogen decarboxylase (URO-D)" evidence="11">
    <location>
        <begin position="142"/>
        <end position="158"/>
    </location>
</feature>
<accession>A0ABP9ZPH9</accession>
<feature type="binding site" evidence="7">
    <location>
        <position position="77"/>
    </location>
    <ligand>
        <name>substrate</name>
    </ligand>
</feature>
<comment type="similarity">
    <text evidence="2 7 9">Belongs to the uroporphyrinogen decarboxylase family.</text>
</comment>
<comment type="caution">
    <text evidence="12">The sequence shown here is derived from an EMBL/GenBank/DDBJ whole genome shotgun (WGS) entry which is preliminary data.</text>
</comment>
<evidence type="ECO:0000259" key="10">
    <source>
        <dbReference type="PROSITE" id="PS00906"/>
    </source>
</evidence>
<comment type="function">
    <text evidence="7">Catalyzes the decarboxylation of four acetate groups of uroporphyrinogen-III to yield coproporphyrinogen-III.</text>
</comment>
<evidence type="ECO:0000256" key="4">
    <source>
        <dbReference type="ARBA" id="ARBA00022793"/>
    </source>
</evidence>
<comment type="subcellular location">
    <subcellularLocation>
        <location evidence="7">Cytoplasm</location>
    </subcellularLocation>
</comment>
<feature type="domain" description="Uroporphyrinogen decarboxylase (URO-D)" evidence="10">
    <location>
        <begin position="22"/>
        <end position="31"/>
    </location>
</feature>
<protein>
    <recommendedName>
        <fullName evidence="3 7">Uroporphyrinogen decarboxylase</fullName>
        <shortName evidence="7">UPD</shortName>
        <shortName evidence="7">URO-D</shortName>
        <ecNumber evidence="3 7">4.1.1.37</ecNumber>
    </recommendedName>
</protein>
<evidence type="ECO:0000259" key="11">
    <source>
        <dbReference type="PROSITE" id="PS00907"/>
    </source>
</evidence>
<dbReference type="EMBL" id="BAABWD010000001">
    <property type="protein sequence ID" value="GAA6131358.1"/>
    <property type="molecule type" value="Genomic_DNA"/>
</dbReference>
<keyword evidence="6 7" id="KW-0627">Porphyrin biosynthesis</keyword>
<dbReference type="InterPro" id="IPR038071">
    <property type="entry name" value="UROD/MetE-like_sf"/>
</dbReference>
<dbReference type="Proteomes" id="UP001486808">
    <property type="component" value="Unassembled WGS sequence"/>
</dbReference>
<dbReference type="PANTHER" id="PTHR21091">
    <property type="entry name" value="METHYLTETRAHYDROFOLATE:HOMOCYSTEINE METHYLTRANSFERASE RELATED"/>
    <property type="match status" value="1"/>
</dbReference>
<dbReference type="PANTHER" id="PTHR21091:SF169">
    <property type="entry name" value="UROPORPHYRINOGEN DECARBOXYLASE"/>
    <property type="match status" value="1"/>
</dbReference>
<feature type="site" description="Transition state stabilizer" evidence="7">
    <location>
        <position position="77"/>
    </location>
</feature>
<keyword evidence="13" id="KW-1185">Reference proteome</keyword>
<dbReference type="PROSITE" id="PS00907">
    <property type="entry name" value="UROD_2"/>
    <property type="match status" value="1"/>
</dbReference>
<comment type="catalytic activity">
    <reaction evidence="7 8">
        <text>uroporphyrinogen III + 4 H(+) = coproporphyrinogen III + 4 CO2</text>
        <dbReference type="Rhea" id="RHEA:19865"/>
        <dbReference type="ChEBI" id="CHEBI:15378"/>
        <dbReference type="ChEBI" id="CHEBI:16526"/>
        <dbReference type="ChEBI" id="CHEBI:57308"/>
        <dbReference type="ChEBI" id="CHEBI:57309"/>
        <dbReference type="EC" id="4.1.1.37"/>
    </reaction>
</comment>
<keyword evidence="4 7" id="KW-0210">Decarboxylase</keyword>
<feature type="binding site" evidence="7">
    <location>
        <position position="154"/>
    </location>
    <ligand>
        <name>substrate</name>
    </ligand>
</feature>
<evidence type="ECO:0000256" key="5">
    <source>
        <dbReference type="ARBA" id="ARBA00023239"/>
    </source>
</evidence>
<evidence type="ECO:0000313" key="13">
    <source>
        <dbReference type="Proteomes" id="UP001486808"/>
    </source>
</evidence>
<dbReference type="Pfam" id="PF01208">
    <property type="entry name" value="URO-D"/>
    <property type="match status" value="1"/>
</dbReference>
<dbReference type="InterPro" id="IPR006361">
    <property type="entry name" value="Uroporphyrinogen_deCO2ase_HemE"/>
</dbReference>
<keyword evidence="5 7" id="KW-0456">Lyase</keyword>
<feature type="binding site" evidence="7">
    <location>
        <begin position="27"/>
        <end position="31"/>
    </location>
    <ligand>
        <name>substrate</name>
    </ligand>
</feature>
<dbReference type="HAMAP" id="MF_00218">
    <property type="entry name" value="URO_D"/>
    <property type="match status" value="1"/>
</dbReference>
<evidence type="ECO:0000256" key="7">
    <source>
        <dbReference type="HAMAP-Rule" id="MF_00218"/>
    </source>
</evidence>
<organism evidence="12 13">
    <name type="scientific">Halopseudomonas sabulinigri</name>
    <dbReference type="NCBI Taxonomy" id="472181"/>
    <lineage>
        <taxon>Bacteria</taxon>
        <taxon>Pseudomonadati</taxon>
        <taxon>Pseudomonadota</taxon>
        <taxon>Gammaproteobacteria</taxon>
        <taxon>Pseudomonadales</taxon>
        <taxon>Pseudomonadaceae</taxon>
        <taxon>Halopseudomonas</taxon>
    </lineage>
</organism>
<dbReference type="RefSeq" id="WP_353387863.1">
    <property type="nucleotide sequence ID" value="NZ_BAABWD010000001.1"/>
</dbReference>
<comment type="pathway">
    <text evidence="1 7 8">Porphyrin-containing compound metabolism; protoporphyrin-IX biosynthesis; coproporphyrinogen-III from 5-aminolevulinate: step 4/4.</text>
</comment>
<evidence type="ECO:0000256" key="2">
    <source>
        <dbReference type="ARBA" id="ARBA00009935"/>
    </source>
</evidence>
<dbReference type="Gene3D" id="3.20.20.210">
    <property type="match status" value="1"/>
</dbReference>
<evidence type="ECO:0000256" key="8">
    <source>
        <dbReference type="RuleBase" id="RU000554"/>
    </source>
</evidence>
<comment type="subunit">
    <text evidence="7">Homodimer.</text>
</comment>
<comment type="caution">
    <text evidence="7">Lacks conserved residue(s) required for the propagation of feature annotation.</text>
</comment>
<evidence type="ECO:0000313" key="12">
    <source>
        <dbReference type="EMBL" id="GAA6131358.1"/>
    </source>
</evidence>
<dbReference type="PROSITE" id="PS00906">
    <property type="entry name" value="UROD_1"/>
    <property type="match status" value="1"/>
</dbReference>
<reference evidence="12 13" key="1">
    <citation type="submission" date="2024-04" db="EMBL/GenBank/DDBJ databases">
        <title>Draft genome sequence of Halopseudomonas sabulinigri NBRC 116187.</title>
        <authorList>
            <person name="Miyakawa T."/>
            <person name="Kusuya Y."/>
            <person name="Miura T."/>
        </authorList>
    </citation>
    <scope>NUCLEOTIDE SEQUENCE [LARGE SCALE GENOMIC DNA]</scope>
    <source>
        <strain evidence="12 13">4NH20-0042</strain>
    </source>
</reference>
<evidence type="ECO:0000256" key="3">
    <source>
        <dbReference type="ARBA" id="ARBA00012288"/>
    </source>
</evidence>
<keyword evidence="7" id="KW-0963">Cytoplasm</keyword>
<feature type="binding site" evidence="7">
    <location>
        <position position="327"/>
    </location>
    <ligand>
        <name>substrate</name>
    </ligand>
</feature>
<evidence type="ECO:0000256" key="9">
    <source>
        <dbReference type="RuleBase" id="RU004169"/>
    </source>
</evidence>
<proteinExistence type="inferred from homology"/>
<dbReference type="CDD" id="cd00717">
    <property type="entry name" value="URO-D"/>
    <property type="match status" value="1"/>
</dbReference>